<dbReference type="AlphaFoldDB" id="A0A5C6BVM4"/>
<dbReference type="EMBL" id="SJPU01000002">
    <property type="protein sequence ID" value="TWU16330.1"/>
    <property type="molecule type" value="Genomic_DNA"/>
</dbReference>
<reference evidence="2 3" key="1">
    <citation type="journal article" date="2020" name="Antonie Van Leeuwenhoek">
        <title>Rhodopirellula heiligendammensis sp. nov., Rhodopirellula pilleata sp. nov., and Rhodopirellula solitaria sp. nov. isolated from natural or artificial marine surfaces in Northern Germany and California, USA, and emended description of the genus Rhodopirellula.</title>
        <authorList>
            <person name="Kallscheuer N."/>
            <person name="Wiegand S."/>
            <person name="Jogler M."/>
            <person name="Boedeker C."/>
            <person name="Peeters S.H."/>
            <person name="Rast P."/>
            <person name="Heuer A."/>
            <person name="Jetten M.S.M."/>
            <person name="Rohde M."/>
            <person name="Jogler C."/>
        </authorList>
    </citation>
    <scope>NUCLEOTIDE SEQUENCE [LARGE SCALE GENOMIC DNA]</scope>
    <source>
        <strain evidence="2 3">Poly21</strain>
    </source>
</reference>
<evidence type="ECO:0000313" key="3">
    <source>
        <dbReference type="Proteomes" id="UP000319908"/>
    </source>
</evidence>
<feature type="transmembrane region" description="Helical" evidence="1">
    <location>
        <begin position="65"/>
        <end position="87"/>
    </location>
</feature>
<dbReference type="Proteomes" id="UP000319908">
    <property type="component" value="Unassembled WGS sequence"/>
</dbReference>
<keyword evidence="1" id="KW-1133">Transmembrane helix</keyword>
<dbReference type="InterPro" id="IPR007462">
    <property type="entry name" value="COV1-like"/>
</dbReference>
<keyword evidence="1" id="KW-0812">Transmembrane</keyword>
<keyword evidence="3" id="KW-1185">Reference proteome</keyword>
<evidence type="ECO:0008006" key="4">
    <source>
        <dbReference type="Google" id="ProtNLM"/>
    </source>
</evidence>
<sequence length="233" mass="25842">MTAMNHVNRHFSFLRATAIGGIFFLLPLVVLCVLLGQVAQVVVAIAMQIHPILRDWLGIQGTTGYALVIVIVVLIIVLLCFLAGMLASRSIARRFTTWVEKYLLMMFPRYAIFKEQLSGNIGGEIAKNRLKPVCVQLEGYTRLAFEVERSISGVSNAPDRENSERKIGETPTHDELVTLYLPGSPDPWSGTVINVTPDRVRAIQTPFPDVLGAFEKLGLDSQKILRGESVHEN</sequence>
<gene>
    <name evidence="2" type="ORF">Poly21_35350</name>
</gene>
<dbReference type="Pfam" id="PF04367">
    <property type="entry name" value="DUF502"/>
    <property type="match status" value="1"/>
</dbReference>
<evidence type="ECO:0000256" key="1">
    <source>
        <dbReference type="SAM" id="Phobius"/>
    </source>
</evidence>
<feature type="transmembrane region" description="Helical" evidence="1">
    <location>
        <begin position="21"/>
        <end position="45"/>
    </location>
</feature>
<comment type="caution">
    <text evidence="2">The sequence shown here is derived from an EMBL/GenBank/DDBJ whole genome shotgun (WGS) entry which is preliminary data.</text>
</comment>
<proteinExistence type="predicted"/>
<name>A0A5C6BVM4_9BACT</name>
<dbReference type="RefSeq" id="WP_302119228.1">
    <property type="nucleotide sequence ID" value="NZ_SJPU01000002.1"/>
</dbReference>
<accession>A0A5C6BVM4</accession>
<organism evidence="2 3">
    <name type="scientific">Allorhodopirellula heiligendammensis</name>
    <dbReference type="NCBI Taxonomy" id="2714739"/>
    <lineage>
        <taxon>Bacteria</taxon>
        <taxon>Pseudomonadati</taxon>
        <taxon>Planctomycetota</taxon>
        <taxon>Planctomycetia</taxon>
        <taxon>Pirellulales</taxon>
        <taxon>Pirellulaceae</taxon>
        <taxon>Allorhodopirellula</taxon>
    </lineage>
</organism>
<evidence type="ECO:0000313" key="2">
    <source>
        <dbReference type="EMBL" id="TWU16330.1"/>
    </source>
</evidence>
<protein>
    <recommendedName>
        <fullName evidence="4">DUF502 domain-containing protein</fullName>
    </recommendedName>
</protein>
<keyword evidence="1" id="KW-0472">Membrane</keyword>